<dbReference type="GeneID" id="18926474"/>
<dbReference type="RefSeq" id="XP_007410477.1">
    <property type="nucleotide sequence ID" value="XM_007410415.1"/>
</dbReference>
<proteinExistence type="predicted"/>
<dbReference type="InParanoid" id="F4RN55"/>
<dbReference type="EMBL" id="GL883109">
    <property type="protein sequence ID" value="EGG06239.1"/>
    <property type="molecule type" value="Genomic_DNA"/>
</dbReference>
<evidence type="ECO:0000313" key="3">
    <source>
        <dbReference type="Proteomes" id="UP000001072"/>
    </source>
</evidence>
<keyword evidence="3" id="KW-1185">Reference proteome</keyword>
<dbReference type="VEuPathDB" id="FungiDB:MELLADRAFT_123780"/>
<dbReference type="KEGG" id="mlr:MELLADRAFT_123780"/>
<reference evidence="3" key="1">
    <citation type="journal article" date="2011" name="Proc. Natl. Acad. Sci. U.S.A.">
        <title>Obligate biotrophy features unraveled by the genomic analysis of rust fungi.</title>
        <authorList>
            <person name="Duplessis S."/>
            <person name="Cuomo C.A."/>
            <person name="Lin Y.-C."/>
            <person name="Aerts A."/>
            <person name="Tisserant E."/>
            <person name="Veneault-Fourrey C."/>
            <person name="Joly D.L."/>
            <person name="Hacquard S."/>
            <person name="Amselem J."/>
            <person name="Cantarel B.L."/>
            <person name="Chiu R."/>
            <person name="Coutinho P.M."/>
            <person name="Feau N."/>
            <person name="Field M."/>
            <person name="Frey P."/>
            <person name="Gelhaye E."/>
            <person name="Goldberg J."/>
            <person name="Grabherr M.G."/>
            <person name="Kodira C.D."/>
            <person name="Kohler A."/>
            <person name="Kuees U."/>
            <person name="Lindquist E.A."/>
            <person name="Lucas S.M."/>
            <person name="Mago R."/>
            <person name="Mauceli E."/>
            <person name="Morin E."/>
            <person name="Murat C."/>
            <person name="Pangilinan J.L."/>
            <person name="Park R."/>
            <person name="Pearson M."/>
            <person name="Quesneville H."/>
            <person name="Rouhier N."/>
            <person name="Sakthikumar S."/>
            <person name="Salamov A.A."/>
            <person name="Schmutz J."/>
            <person name="Selles B."/>
            <person name="Shapiro H."/>
            <person name="Tanguay P."/>
            <person name="Tuskan G.A."/>
            <person name="Henrissat B."/>
            <person name="Van de Peer Y."/>
            <person name="Rouze P."/>
            <person name="Ellis J.G."/>
            <person name="Dodds P.N."/>
            <person name="Schein J.E."/>
            <person name="Zhong S."/>
            <person name="Hamelin R.C."/>
            <person name="Grigoriev I.V."/>
            <person name="Szabo L.J."/>
            <person name="Martin F."/>
        </authorList>
    </citation>
    <scope>NUCLEOTIDE SEQUENCE [LARGE SCALE GENOMIC DNA]</scope>
    <source>
        <strain evidence="3">98AG31 / pathotype 3-4-7</strain>
    </source>
</reference>
<accession>F4RN55</accession>
<keyword evidence="1" id="KW-0732">Signal</keyword>
<dbReference type="OrthoDB" id="6022609at2759"/>
<dbReference type="HOGENOM" id="CLU_150810_0_0_1"/>
<protein>
    <submittedName>
        <fullName evidence="2">Secreted protein</fullName>
    </submittedName>
</protein>
<dbReference type="AlphaFoldDB" id="F4RN55"/>
<organism evidence="3">
    <name type="scientific">Melampsora larici-populina (strain 98AG31 / pathotype 3-4-7)</name>
    <name type="common">Poplar leaf rust fungus</name>
    <dbReference type="NCBI Taxonomy" id="747676"/>
    <lineage>
        <taxon>Eukaryota</taxon>
        <taxon>Fungi</taxon>
        <taxon>Dikarya</taxon>
        <taxon>Basidiomycota</taxon>
        <taxon>Pucciniomycotina</taxon>
        <taxon>Pucciniomycetes</taxon>
        <taxon>Pucciniales</taxon>
        <taxon>Melampsoraceae</taxon>
        <taxon>Melampsora</taxon>
    </lineage>
</organism>
<dbReference type="Proteomes" id="UP000001072">
    <property type="component" value="Unassembled WGS sequence"/>
</dbReference>
<evidence type="ECO:0000313" key="2">
    <source>
        <dbReference type="EMBL" id="EGG06239.1"/>
    </source>
</evidence>
<gene>
    <name evidence="2" type="ORF">MELLADRAFT_123780</name>
</gene>
<feature type="signal peptide" evidence="1">
    <location>
        <begin position="1"/>
        <end position="27"/>
    </location>
</feature>
<name>F4RN55_MELLP</name>
<sequence>MLQSFLKISTSLWLLWIYRSNVATVAGQNVECNVEFSLNSDGKGVCKHLGSSTTDTYHCPHSRCWCQNNQWIPISACRLRGSGVPGTSSQQCATYDLVAGNSFNCKNPAGIAYTCHPDHYPPVIICDTCTLIPDS</sequence>
<evidence type="ECO:0000256" key="1">
    <source>
        <dbReference type="SAM" id="SignalP"/>
    </source>
</evidence>
<feature type="chain" id="PRO_5003320901" evidence="1">
    <location>
        <begin position="28"/>
        <end position="135"/>
    </location>
</feature>